<feature type="domain" description="IraD/Gp25-like" evidence="1">
    <location>
        <begin position="39"/>
        <end position="142"/>
    </location>
</feature>
<dbReference type="NCBIfam" id="TIGR03357">
    <property type="entry name" value="VI_zyme"/>
    <property type="match status" value="1"/>
</dbReference>
<dbReference type="PANTHER" id="PTHR38595">
    <property type="entry name" value="CYTOPLASMIC PROTEIN-RELATED"/>
    <property type="match status" value="1"/>
</dbReference>
<dbReference type="InterPro" id="IPR007048">
    <property type="entry name" value="IraD/Gp25-like"/>
</dbReference>
<dbReference type="AlphaFoldDB" id="A0A2N7VTF9"/>
<keyword evidence="3" id="KW-1185">Reference proteome</keyword>
<dbReference type="InterPro" id="IPR017737">
    <property type="entry name" value="TssE1-like"/>
</dbReference>
<dbReference type="RefSeq" id="WP_102645419.1">
    <property type="nucleotide sequence ID" value="NZ_PNYA01000008.1"/>
</dbReference>
<organism evidence="2 3">
    <name type="scientific">Trinickia dabaoshanensis</name>
    <dbReference type="NCBI Taxonomy" id="564714"/>
    <lineage>
        <taxon>Bacteria</taxon>
        <taxon>Pseudomonadati</taxon>
        <taxon>Pseudomonadota</taxon>
        <taxon>Betaproteobacteria</taxon>
        <taxon>Burkholderiales</taxon>
        <taxon>Burkholderiaceae</taxon>
        <taxon>Trinickia</taxon>
    </lineage>
</organism>
<dbReference type="Proteomes" id="UP000235616">
    <property type="component" value="Unassembled WGS sequence"/>
</dbReference>
<dbReference type="InterPro" id="IPR053176">
    <property type="entry name" value="T6SS_TssE1-like"/>
</dbReference>
<evidence type="ECO:0000259" key="1">
    <source>
        <dbReference type="Pfam" id="PF04965"/>
    </source>
</evidence>
<dbReference type="OrthoDB" id="119583at2"/>
<name>A0A2N7VTF9_9BURK</name>
<evidence type="ECO:0000313" key="3">
    <source>
        <dbReference type="Proteomes" id="UP000235616"/>
    </source>
</evidence>
<sequence length="175" mass="19166">MTELTSRDRLQPALLDRLSDDAPHERIEPRERRVMSAKQLRASVLRDLSSLLNAHALYGCASLAAHPLAAASVLNYGLRDVTGTVRSSLNVPALGRDIEQTITRFEPRIVAGTLRVEPVERDETAAATSVAFLVQADLWAQPYPERLYFKTELDLECGQARIIEGMDSGAAGGKP</sequence>
<dbReference type="PANTHER" id="PTHR38595:SF1">
    <property type="entry name" value="TYPE VI SECRETION SYSTEM COMPONENT TSSE1"/>
    <property type="match status" value="1"/>
</dbReference>
<comment type="caution">
    <text evidence="2">The sequence shown here is derived from an EMBL/GenBank/DDBJ whole genome shotgun (WGS) entry which is preliminary data.</text>
</comment>
<reference evidence="2 3" key="1">
    <citation type="submission" date="2018-01" db="EMBL/GenBank/DDBJ databases">
        <title>Whole genome analyses suggest that Burkholderia sensu lato contains two further novel genera in the rhizoxinica-symbiotica group Mycetohabitans gen. nov., and Trinickia gen. nov.: implications for the evolution of diazotrophy and nodulation in the Burkholderiaceae.</title>
        <authorList>
            <person name="Estrada-de los Santos P."/>
            <person name="Palmer M."/>
            <person name="Chavez-Ramirez B."/>
            <person name="Beukes C."/>
            <person name="Steenkamp E.T."/>
            <person name="Hirsch A.M."/>
            <person name="Manyaka P."/>
            <person name="Maluk M."/>
            <person name="Lafos M."/>
            <person name="Crook M."/>
            <person name="Gross E."/>
            <person name="Simon M.F."/>
            <person name="Bueno dos Reis Junior F."/>
            <person name="Poole P.S."/>
            <person name="Venter S.N."/>
            <person name="James E.K."/>
        </authorList>
    </citation>
    <scope>NUCLEOTIDE SEQUENCE [LARGE SCALE GENOMIC DNA]</scope>
    <source>
        <strain evidence="2 3">GIMN1.004</strain>
    </source>
</reference>
<dbReference type="SUPFAM" id="SSF160719">
    <property type="entry name" value="gpW/gp25-like"/>
    <property type="match status" value="1"/>
</dbReference>
<evidence type="ECO:0000313" key="2">
    <source>
        <dbReference type="EMBL" id="PMS20438.1"/>
    </source>
</evidence>
<gene>
    <name evidence="2" type="ORF">C0Z18_10895</name>
</gene>
<accession>A0A2N7VTF9</accession>
<protein>
    <submittedName>
        <fullName evidence="2">Type VI secretion system baseplate subunit TssE</fullName>
    </submittedName>
</protein>
<dbReference type="Pfam" id="PF04965">
    <property type="entry name" value="GPW_gp25"/>
    <property type="match status" value="1"/>
</dbReference>
<dbReference type="EMBL" id="PNYA01000008">
    <property type="protein sequence ID" value="PMS20438.1"/>
    <property type="molecule type" value="Genomic_DNA"/>
</dbReference>
<proteinExistence type="predicted"/>